<gene>
    <name evidence="7" type="ORF">B0I27_11345</name>
</gene>
<protein>
    <recommendedName>
        <fullName evidence="4">Pseudouridine synthase</fullName>
        <ecNumber evidence="4">5.4.99.-</ecNumber>
    </recommendedName>
</protein>
<dbReference type="FunFam" id="3.10.290.10:FF:000003">
    <property type="entry name" value="Pseudouridine synthase"/>
    <property type="match status" value="1"/>
</dbReference>
<dbReference type="Gene3D" id="3.30.70.1560">
    <property type="entry name" value="Alpha-L RNA-binding motif"/>
    <property type="match status" value="1"/>
</dbReference>
<dbReference type="InterPro" id="IPR020103">
    <property type="entry name" value="PsdUridine_synth_cat_dom_sf"/>
</dbReference>
<dbReference type="Pfam" id="PF00849">
    <property type="entry name" value="PseudoU_synth_2"/>
    <property type="match status" value="1"/>
</dbReference>
<evidence type="ECO:0000313" key="7">
    <source>
        <dbReference type="EMBL" id="PRY48862.1"/>
    </source>
</evidence>
<comment type="similarity">
    <text evidence="1 4">Belongs to the pseudouridine synthase RsuA family.</text>
</comment>
<dbReference type="EC" id="5.4.99.-" evidence="4"/>
<feature type="compositionally biased region" description="Basic and acidic residues" evidence="5">
    <location>
        <begin position="147"/>
        <end position="168"/>
    </location>
</feature>
<dbReference type="InterPro" id="IPR050343">
    <property type="entry name" value="RsuA_PseudoU_synthase"/>
</dbReference>
<dbReference type="PROSITE" id="PS50889">
    <property type="entry name" value="S4"/>
    <property type="match status" value="1"/>
</dbReference>
<dbReference type="InterPro" id="IPR000748">
    <property type="entry name" value="PsdUridine_synth_RsuA/RluB/E/F"/>
</dbReference>
<proteinExistence type="inferred from homology"/>
<evidence type="ECO:0000256" key="2">
    <source>
        <dbReference type="ARBA" id="ARBA00023235"/>
    </source>
</evidence>
<dbReference type="RefSeq" id="WP_106295231.1">
    <property type="nucleotide sequence ID" value="NZ_PVTH01000013.1"/>
</dbReference>
<dbReference type="Gene3D" id="3.30.70.580">
    <property type="entry name" value="Pseudouridine synthase I, catalytic domain, N-terminal subdomain"/>
    <property type="match status" value="1"/>
</dbReference>
<organism evidence="7 8">
    <name type="scientific">Arcticibacter pallidicorallinus</name>
    <dbReference type="NCBI Taxonomy" id="1259464"/>
    <lineage>
        <taxon>Bacteria</taxon>
        <taxon>Pseudomonadati</taxon>
        <taxon>Bacteroidota</taxon>
        <taxon>Sphingobacteriia</taxon>
        <taxon>Sphingobacteriales</taxon>
        <taxon>Sphingobacteriaceae</taxon>
        <taxon>Arcticibacter</taxon>
    </lineage>
</organism>
<dbReference type="CDD" id="cd02870">
    <property type="entry name" value="PseudoU_synth_RsuA_like"/>
    <property type="match status" value="1"/>
</dbReference>
<feature type="domain" description="RNA-binding S4" evidence="6">
    <location>
        <begin position="296"/>
        <end position="354"/>
    </location>
</feature>
<evidence type="ECO:0000259" key="6">
    <source>
        <dbReference type="SMART" id="SM00363"/>
    </source>
</evidence>
<dbReference type="InterPro" id="IPR020094">
    <property type="entry name" value="TruA/RsuA/RluB/E/F_N"/>
</dbReference>
<sequence>MPNSNNRKSREDKSFNNNRFDASSKNDRQERSNTENKRKFDGDRKQSYGDRPTRSERPSSDERGQDRRTSGDRPFAKRPFSQDSREKSRDSRSGGERSSDRRSFGGDKREGFSSGRPQGDRPYEKKAFERRPFGEDKRGGASGGRSTGDRPFEKKSFDRRPSGDDRRSGAAGSRPQSDRPFERKPFGSDRKPFGEDKRERRPYGDDRKPFGEDKRERRPYGDDRKPGRPSDRPQSERPYEKKPFRTDERRSGDRRPSDRRADTGENRTWTSEEHVGKPNMRLRKKTTAPSGVSDLIRLNRYIANAGICSRRKADELIEAGVISVNGEAVTELGHKINPMTDVIRYNGATLKREKMTYVLLNKPKDYITTTDDPQERRTVMQLVEKASKERIYPIGRLDRNTTGLLLMTNDGDLADKLSHPRNNITKIYQVELSKSLSQGDLNKIAFGLELEDGLIKVDEISYVAGASKKEVGVQIHSGKNRIVRRIFEHLGYEVVKLDRVVYANLTKKDLPRGRWRYLDEKEIIQLKHLIK</sequence>
<name>A0A2T0TT31_9SPHI</name>
<dbReference type="PANTHER" id="PTHR47683:SF2">
    <property type="entry name" value="RNA-BINDING S4 DOMAIN-CONTAINING PROTEIN"/>
    <property type="match status" value="1"/>
</dbReference>
<feature type="compositionally biased region" description="Basic and acidic residues" evidence="5">
    <location>
        <begin position="83"/>
        <end position="111"/>
    </location>
</feature>
<dbReference type="PROSITE" id="PS01149">
    <property type="entry name" value="PSI_RSU"/>
    <property type="match status" value="1"/>
</dbReference>
<evidence type="ECO:0000256" key="5">
    <source>
        <dbReference type="SAM" id="MobiDB-lite"/>
    </source>
</evidence>
<feature type="compositionally biased region" description="Basic and acidic residues" evidence="5">
    <location>
        <begin position="22"/>
        <end position="75"/>
    </location>
</feature>
<dbReference type="InterPro" id="IPR036986">
    <property type="entry name" value="S4_RNA-bd_sf"/>
</dbReference>
<feature type="region of interest" description="Disordered" evidence="5">
    <location>
        <begin position="1"/>
        <end position="278"/>
    </location>
</feature>
<evidence type="ECO:0000313" key="8">
    <source>
        <dbReference type="Proteomes" id="UP000238034"/>
    </source>
</evidence>
<dbReference type="InterPro" id="IPR042092">
    <property type="entry name" value="PsdUridine_s_RsuA/RluB/E/F_cat"/>
</dbReference>
<keyword evidence="8" id="KW-1185">Reference proteome</keyword>
<dbReference type="PANTHER" id="PTHR47683">
    <property type="entry name" value="PSEUDOURIDINE SYNTHASE FAMILY PROTEIN-RELATED"/>
    <property type="match status" value="1"/>
</dbReference>
<evidence type="ECO:0000256" key="4">
    <source>
        <dbReference type="RuleBase" id="RU003887"/>
    </source>
</evidence>
<accession>A0A2T0TT31</accession>
<dbReference type="EMBL" id="PVTH01000013">
    <property type="protein sequence ID" value="PRY48862.1"/>
    <property type="molecule type" value="Genomic_DNA"/>
</dbReference>
<dbReference type="NCBIfam" id="TIGR00093">
    <property type="entry name" value="pseudouridine synthase"/>
    <property type="match status" value="1"/>
</dbReference>
<dbReference type="SMART" id="SM00363">
    <property type="entry name" value="S4"/>
    <property type="match status" value="1"/>
</dbReference>
<dbReference type="GO" id="GO:0000455">
    <property type="term" value="P:enzyme-directed rRNA pseudouridine synthesis"/>
    <property type="evidence" value="ECO:0007669"/>
    <property type="project" value="UniProtKB-ARBA"/>
</dbReference>
<dbReference type="OrthoDB" id="9807213at2"/>
<comment type="caution">
    <text evidence="7">The sequence shown here is derived from an EMBL/GenBank/DDBJ whole genome shotgun (WGS) entry which is preliminary data.</text>
</comment>
<dbReference type="Gene3D" id="3.10.290.10">
    <property type="entry name" value="RNA-binding S4 domain"/>
    <property type="match status" value="1"/>
</dbReference>
<dbReference type="CDD" id="cd00165">
    <property type="entry name" value="S4"/>
    <property type="match status" value="1"/>
</dbReference>
<dbReference type="SUPFAM" id="SSF55174">
    <property type="entry name" value="Alpha-L RNA-binding motif"/>
    <property type="match status" value="1"/>
</dbReference>
<evidence type="ECO:0000256" key="3">
    <source>
        <dbReference type="PROSITE-ProRule" id="PRU00182"/>
    </source>
</evidence>
<dbReference type="Proteomes" id="UP000238034">
    <property type="component" value="Unassembled WGS sequence"/>
</dbReference>
<dbReference type="SUPFAM" id="SSF55120">
    <property type="entry name" value="Pseudouridine synthase"/>
    <property type="match status" value="1"/>
</dbReference>
<feature type="compositionally biased region" description="Basic and acidic residues" evidence="5">
    <location>
        <begin position="118"/>
        <end position="139"/>
    </location>
</feature>
<evidence type="ECO:0000256" key="1">
    <source>
        <dbReference type="ARBA" id="ARBA00008348"/>
    </source>
</evidence>
<dbReference type="InterPro" id="IPR002942">
    <property type="entry name" value="S4_RNA-bd"/>
</dbReference>
<dbReference type="InterPro" id="IPR006145">
    <property type="entry name" value="PsdUridine_synth_RsuA/RluA"/>
</dbReference>
<dbReference type="InterPro" id="IPR018496">
    <property type="entry name" value="PsdUridine_synth_RsuA/RluB_CS"/>
</dbReference>
<reference evidence="7 8" key="1">
    <citation type="submission" date="2018-03" db="EMBL/GenBank/DDBJ databases">
        <title>Genomic Encyclopedia of Type Strains, Phase III (KMG-III): the genomes of soil and plant-associated and newly described type strains.</title>
        <authorList>
            <person name="Whitman W."/>
        </authorList>
    </citation>
    <scope>NUCLEOTIDE SEQUENCE [LARGE SCALE GENOMIC DNA]</scope>
    <source>
        <strain evidence="7 8">CGMCC 1.9313</strain>
    </source>
</reference>
<keyword evidence="2 4" id="KW-0413">Isomerase</keyword>
<feature type="compositionally biased region" description="Basic and acidic residues" evidence="5">
    <location>
        <begin position="176"/>
        <end position="276"/>
    </location>
</feature>
<keyword evidence="3" id="KW-0694">RNA-binding</keyword>
<dbReference type="GO" id="GO:0003723">
    <property type="term" value="F:RNA binding"/>
    <property type="evidence" value="ECO:0007669"/>
    <property type="project" value="UniProtKB-KW"/>
</dbReference>
<dbReference type="GO" id="GO:0120159">
    <property type="term" value="F:rRNA pseudouridine synthase activity"/>
    <property type="evidence" value="ECO:0007669"/>
    <property type="project" value="UniProtKB-ARBA"/>
</dbReference>
<dbReference type="AlphaFoldDB" id="A0A2T0TT31"/>
<dbReference type="Pfam" id="PF01479">
    <property type="entry name" value="S4"/>
    <property type="match status" value="1"/>
</dbReference>